<dbReference type="PROSITE" id="PS50109">
    <property type="entry name" value="HIS_KIN"/>
    <property type="match status" value="1"/>
</dbReference>
<evidence type="ECO:0000256" key="1">
    <source>
        <dbReference type="ARBA" id="ARBA00000085"/>
    </source>
</evidence>
<feature type="domain" description="Histidine kinase" evidence="15">
    <location>
        <begin position="287"/>
        <end position="502"/>
    </location>
</feature>
<name>A0A9J7BVG0_9BACT</name>
<evidence type="ECO:0000256" key="2">
    <source>
        <dbReference type="ARBA" id="ARBA00004141"/>
    </source>
</evidence>
<dbReference type="Proteomes" id="UP001059380">
    <property type="component" value="Chromosome"/>
</dbReference>
<evidence type="ECO:0000256" key="10">
    <source>
        <dbReference type="ARBA" id="ARBA00022989"/>
    </source>
</evidence>
<dbReference type="SUPFAM" id="SSF55874">
    <property type="entry name" value="ATPase domain of HSP90 chaperone/DNA topoisomerase II/histidine kinase"/>
    <property type="match status" value="1"/>
</dbReference>
<gene>
    <name evidence="16" type="ORF">MOP44_07445</name>
</gene>
<dbReference type="CDD" id="cd00082">
    <property type="entry name" value="HisKA"/>
    <property type="match status" value="1"/>
</dbReference>
<dbReference type="Gene3D" id="3.30.565.10">
    <property type="entry name" value="Histidine kinase-like ATPase, C-terminal domain"/>
    <property type="match status" value="1"/>
</dbReference>
<evidence type="ECO:0000256" key="3">
    <source>
        <dbReference type="ARBA" id="ARBA00012438"/>
    </source>
</evidence>
<evidence type="ECO:0000256" key="5">
    <source>
        <dbReference type="ARBA" id="ARBA00022679"/>
    </source>
</evidence>
<keyword evidence="11" id="KW-0902">Two-component regulatory system</keyword>
<dbReference type="GO" id="GO:0005524">
    <property type="term" value="F:ATP binding"/>
    <property type="evidence" value="ECO:0007669"/>
    <property type="project" value="UniProtKB-KW"/>
</dbReference>
<sequence>MPESALRDAVDTKQIPEPPRISRAARQSFHLILRSAVGLGVVLATTFIFSRVVPLNATTAGFCFLVSILLIATKGGLVEATVASVAAMLCFNFFFLPPVGTFTIADPQNWIALFAFLATSLTASQLSARAKMRTLESEERRNEIERLYSLSRALLLIDTSLPIANQIVHQIFTTCGFFGIALYTRSSGEIYCVGLEQAEVEDKLRESAVRSAVLKGESSNLVVTPIRLGGEPIGSIALSGGEFSDAALQSLVNLVAIGLERANAQKAVTQAEVARQGEELKSTMLDALAHEFKTPLTSIKAVTSDLLSDSPNVLQPHQHELIEIVDESADRLSKLVSDAIQLARIEGGTFRLNLGTHFPRSLVNAALRQMKSLTEAREIRVDVPEELPPVRVDAELIQVVLTHLLDNSLKYSPSGSPIRIGGHLQDGKVILFLADKGKGIREEERERVFEKFYRGKSERHLQGTGMGLPIAREILRAHGEDITLTSGPEQGTEFSFGLPVAPGGSAE</sequence>
<keyword evidence="4" id="KW-0597">Phosphoprotein</keyword>
<dbReference type="PANTHER" id="PTHR45569">
    <property type="entry name" value="SENSOR PROTEIN KDPD"/>
    <property type="match status" value="1"/>
</dbReference>
<evidence type="ECO:0000256" key="11">
    <source>
        <dbReference type="ARBA" id="ARBA00023012"/>
    </source>
</evidence>
<feature type="compositionally biased region" description="Polar residues" evidence="13">
    <location>
        <begin position="484"/>
        <end position="493"/>
    </location>
</feature>
<comment type="subcellular location">
    <subcellularLocation>
        <location evidence="2">Membrane</location>
        <topology evidence="2">Multi-pass membrane protein</topology>
    </subcellularLocation>
</comment>
<evidence type="ECO:0000256" key="6">
    <source>
        <dbReference type="ARBA" id="ARBA00022692"/>
    </source>
</evidence>
<feature type="transmembrane region" description="Helical" evidence="14">
    <location>
        <begin position="31"/>
        <end position="49"/>
    </location>
</feature>
<dbReference type="PRINTS" id="PR00344">
    <property type="entry name" value="BCTRLSENSOR"/>
</dbReference>
<keyword evidence="7" id="KW-0547">Nucleotide-binding</keyword>
<dbReference type="Gene3D" id="1.20.120.620">
    <property type="entry name" value="Backbone structure of the membrane domain of e. Coli histidine kinase receptor kdpd"/>
    <property type="match status" value="1"/>
</dbReference>
<proteinExistence type="predicted"/>
<organism evidence="16 17">
    <name type="scientific">Occallatibacter riparius</name>
    <dbReference type="NCBI Taxonomy" id="1002689"/>
    <lineage>
        <taxon>Bacteria</taxon>
        <taxon>Pseudomonadati</taxon>
        <taxon>Acidobacteriota</taxon>
        <taxon>Terriglobia</taxon>
        <taxon>Terriglobales</taxon>
        <taxon>Acidobacteriaceae</taxon>
        <taxon>Occallatibacter</taxon>
    </lineage>
</organism>
<dbReference type="InterPro" id="IPR038318">
    <property type="entry name" value="KdpD_sf"/>
</dbReference>
<dbReference type="GO" id="GO:0005886">
    <property type="term" value="C:plasma membrane"/>
    <property type="evidence" value="ECO:0007669"/>
    <property type="project" value="TreeGrafter"/>
</dbReference>
<dbReference type="Pfam" id="PF00512">
    <property type="entry name" value="HisKA"/>
    <property type="match status" value="1"/>
</dbReference>
<dbReference type="InterPro" id="IPR004358">
    <property type="entry name" value="Sig_transdc_His_kin-like_C"/>
</dbReference>
<keyword evidence="17" id="KW-1185">Reference proteome</keyword>
<protein>
    <recommendedName>
        <fullName evidence="3">histidine kinase</fullName>
        <ecNumber evidence="3">2.7.13.3</ecNumber>
    </recommendedName>
</protein>
<evidence type="ECO:0000256" key="9">
    <source>
        <dbReference type="ARBA" id="ARBA00022840"/>
    </source>
</evidence>
<evidence type="ECO:0000256" key="4">
    <source>
        <dbReference type="ARBA" id="ARBA00022553"/>
    </source>
</evidence>
<keyword evidence="12 14" id="KW-0472">Membrane</keyword>
<feature type="transmembrane region" description="Helical" evidence="14">
    <location>
        <begin position="85"/>
        <end position="104"/>
    </location>
</feature>
<dbReference type="InterPro" id="IPR036890">
    <property type="entry name" value="HATPase_C_sf"/>
</dbReference>
<dbReference type="EMBL" id="CP093313">
    <property type="protein sequence ID" value="UWZ85770.1"/>
    <property type="molecule type" value="Genomic_DNA"/>
</dbReference>
<feature type="region of interest" description="Disordered" evidence="13">
    <location>
        <begin position="484"/>
        <end position="507"/>
    </location>
</feature>
<evidence type="ECO:0000256" key="13">
    <source>
        <dbReference type="SAM" id="MobiDB-lite"/>
    </source>
</evidence>
<keyword evidence="6 14" id="KW-0812">Transmembrane</keyword>
<keyword evidence="9" id="KW-0067">ATP-binding</keyword>
<dbReference type="Pfam" id="PF02518">
    <property type="entry name" value="HATPase_c"/>
    <property type="match status" value="1"/>
</dbReference>
<dbReference type="GO" id="GO:0000155">
    <property type="term" value="F:phosphorelay sensor kinase activity"/>
    <property type="evidence" value="ECO:0007669"/>
    <property type="project" value="InterPro"/>
</dbReference>
<dbReference type="SMART" id="SM00387">
    <property type="entry name" value="HATPase_c"/>
    <property type="match status" value="1"/>
</dbReference>
<dbReference type="InterPro" id="IPR003594">
    <property type="entry name" value="HATPase_dom"/>
</dbReference>
<evidence type="ECO:0000256" key="12">
    <source>
        <dbReference type="ARBA" id="ARBA00023136"/>
    </source>
</evidence>
<dbReference type="InterPro" id="IPR036097">
    <property type="entry name" value="HisK_dim/P_sf"/>
</dbReference>
<dbReference type="SMART" id="SM00388">
    <property type="entry name" value="HisKA"/>
    <property type="match status" value="1"/>
</dbReference>
<dbReference type="Gene3D" id="1.10.287.130">
    <property type="match status" value="1"/>
</dbReference>
<keyword evidence="8" id="KW-0418">Kinase</keyword>
<dbReference type="InterPro" id="IPR005467">
    <property type="entry name" value="His_kinase_dom"/>
</dbReference>
<reference evidence="16" key="1">
    <citation type="submission" date="2021-04" db="EMBL/GenBank/DDBJ databases">
        <title>Phylogenetic analysis of Acidobacteriaceae.</title>
        <authorList>
            <person name="Qiu L."/>
            <person name="Zhang Q."/>
        </authorList>
    </citation>
    <scope>NUCLEOTIDE SEQUENCE</scope>
    <source>
        <strain evidence="16">DSM 25168</strain>
    </source>
</reference>
<evidence type="ECO:0000256" key="8">
    <source>
        <dbReference type="ARBA" id="ARBA00022777"/>
    </source>
</evidence>
<evidence type="ECO:0000256" key="7">
    <source>
        <dbReference type="ARBA" id="ARBA00022741"/>
    </source>
</evidence>
<dbReference type="KEGG" id="orp:MOP44_07445"/>
<accession>A0A9J7BVG0</accession>
<dbReference type="SUPFAM" id="SSF47384">
    <property type="entry name" value="Homodimeric domain of signal transducing histidine kinase"/>
    <property type="match status" value="1"/>
</dbReference>
<dbReference type="Pfam" id="PF13493">
    <property type="entry name" value="DUF4118"/>
    <property type="match status" value="1"/>
</dbReference>
<dbReference type="InterPro" id="IPR025201">
    <property type="entry name" value="KdpD_TM"/>
</dbReference>
<dbReference type="AlphaFoldDB" id="A0A9J7BVG0"/>
<evidence type="ECO:0000256" key="14">
    <source>
        <dbReference type="SAM" id="Phobius"/>
    </source>
</evidence>
<evidence type="ECO:0000313" key="17">
    <source>
        <dbReference type="Proteomes" id="UP001059380"/>
    </source>
</evidence>
<dbReference type="EC" id="2.7.13.3" evidence="3"/>
<dbReference type="PANTHER" id="PTHR45569:SF1">
    <property type="entry name" value="SENSOR PROTEIN KDPD"/>
    <property type="match status" value="1"/>
</dbReference>
<evidence type="ECO:0000313" key="16">
    <source>
        <dbReference type="EMBL" id="UWZ85770.1"/>
    </source>
</evidence>
<dbReference type="InterPro" id="IPR003661">
    <property type="entry name" value="HisK_dim/P_dom"/>
</dbReference>
<dbReference type="InterPro" id="IPR052023">
    <property type="entry name" value="Histidine_kinase_KdpD"/>
</dbReference>
<keyword evidence="10 14" id="KW-1133">Transmembrane helix</keyword>
<evidence type="ECO:0000259" key="15">
    <source>
        <dbReference type="PROSITE" id="PS50109"/>
    </source>
</evidence>
<dbReference type="RefSeq" id="WP_260795370.1">
    <property type="nucleotide sequence ID" value="NZ_CP093313.1"/>
</dbReference>
<feature type="transmembrane region" description="Helical" evidence="14">
    <location>
        <begin position="55"/>
        <end position="73"/>
    </location>
</feature>
<keyword evidence="5" id="KW-0808">Transferase</keyword>
<comment type="catalytic activity">
    <reaction evidence="1">
        <text>ATP + protein L-histidine = ADP + protein N-phospho-L-histidine.</text>
        <dbReference type="EC" id="2.7.13.3"/>
    </reaction>
</comment>